<dbReference type="EMBL" id="LAVA02000062">
    <property type="protein sequence ID" value="OIJ65213.1"/>
    <property type="molecule type" value="Genomic_DNA"/>
</dbReference>
<feature type="compositionally biased region" description="Low complexity" evidence="1">
    <location>
        <begin position="55"/>
        <end position="65"/>
    </location>
</feature>
<reference evidence="2" key="1">
    <citation type="submission" date="2016-10" db="EMBL/GenBank/DDBJ databases">
        <title>Genome sequence of Streptomyces mangrovisoli MUSC 149.</title>
        <authorList>
            <person name="Lee L.-H."/>
            <person name="Ser H.-L."/>
        </authorList>
    </citation>
    <scope>NUCLEOTIDE SEQUENCE [LARGE SCALE GENOMIC DNA]</scope>
    <source>
        <strain evidence="2">MUSC 149</strain>
    </source>
</reference>
<feature type="region of interest" description="Disordered" evidence="1">
    <location>
        <begin position="55"/>
        <end position="125"/>
    </location>
</feature>
<evidence type="ECO:0000256" key="1">
    <source>
        <dbReference type="SAM" id="MobiDB-lite"/>
    </source>
</evidence>
<evidence type="ECO:0000313" key="3">
    <source>
        <dbReference type="Proteomes" id="UP000034196"/>
    </source>
</evidence>
<dbReference type="Proteomes" id="UP000034196">
    <property type="component" value="Unassembled WGS sequence"/>
</dbReference>
<proteinExistence type="predicted"/>
<evidence type="ECO:0000313" key="2">
    <source>
        <dbReference type="EMBL" id="OIJ65213.1"/>
    </source>
</evidence>
<sequence length="253" mass="26843">MNPRAAPTAVTRRSWDDDWVTVRCACCGRRGEWPYPELGCPCGTVLRIPVAETPAAPQPKAAGPKAPEPETPEPIAPEPKAPRPKAPNAKAPEPEAPNPKVPHPKVPRPKAPHPKAPAPERAGRRGAYEPVEIRTARDAVTATVLYLRALGYGDVRRADQRPPSGIGLAARGLVVLVDAGARPASLRDVECLWLTAMTEPADCVCFSLAGYADDARERADGLGVPLFLLARSGAPRPVNDPARALDASGARRG</sequence>
<keyword evidence="3" id="KW-1185">Reference proteome</keyword>
<feature type="compositionally biased region" description="Basic residues" evidence="1">
    <location>
        <begin position="102"/>
        <end position="113"/>
    </location>
</feature>
<protein>
    <recommendedName>
        <fullName evidence="4">Restriction endonuclease type IV Mrr domain-containing protein</fullName>
    </recommendedName>
</protein>
<accession>A0A1J4NVG1</accession>
<dbReference type="AlphaFoldDB" id="A0A1J4NVG1"/>
<organism evidence="2 3">
    <name type="scientific">Streptomyces mangrovisoli</name>
    <dbReference type="NCBI Taxonomy" id="1428628"/>
    <lineage>
        <taxon>Bacteria</taxon>
        <taxon>Bacillati</taxon>
        <taxon>Actinomycetota</taxon>
        <taxon>Actinomycetes</taxon>
        <taxon>Kitasatosporales</taxon>
        <taxon>Streptomycetaceae</taxon>
        <taxon>Streptomyces</taxon>
    </lineage>
</organism>
<gene>
    <name evidence="2" type="ORF">WN71_024925</name>
</gene>
<dbReference type="STRING" id="1428628.WN71_024925"/>
<comment type="caution">
    <text evidence="2">The sequence shown here is derived from an EMBL/GenBank/DDBJ whole genome shotgun (WGS) entry which is preliminary data.</text>
</comment>
<name>A0A1J4NVG1_9ACTN</name>
<evidence type="ECO:0008006" key="4">
    <source>
        <dbReference type="Google" id="ProtNLM"/>
    </source>
</evidence>